<dbReference type="EMBL" id="SOZE01000018">
    <property type="protein sequence ID" value="TFF35953.1"/>
    <property type="molecule type" value="Genomic_DNA"/>
</dbReference>
<dbReference type="AlphaFoldDB" id="A0A4Y8SA37"/>
<feature type="domain" description="DprA winged helix" evidence="3">
    <location>
        <begin position="305"/>
        <end position="361"/>
    </location>
</feature>
<gene>
    <name evidence="4" type="primary">dprA</name>
    <name evidence="4" type="ORF">E2R66_17190</name>
</gene>
<dbReference type="Proteomes" id="UP000297540">
    <property type="component" value="Unassembled WGS sequence"/>
</dbReference>
<name>A0A4Y8SA37_9SPHI</name>
<dbReference type="OrthoDB" id="9785707at2"/>
<dbReference type="SUPFAM" id="SSF47781">
    <property type="entry name" value="RuvA domain 2-like"/>
    <property type="match status" value="1"/>
</dbReference>
<protein>
    <submittedName>
        <fullName evidence="4">DNA-protecting protein DprA</fullName>
    </submittedName>
</protein>
<dbReference type="NCBIfam" id="TIGR00732">
    <property type="entry name" value="dprA"/>
    <property type="match status" value="1"/>
</dbReference>
<dbReference type="Pfam" id="PF17782">
    <property type="entry name" value="WHD_DprA"/>
    <property type="match status" value="1"/>
</dbReference>
<sequence>MSLQHQLALTFIKKIGPVLARSMMSQFGDAEQIFRLSKSSLSKARGVGAKTLREADFDEALRRAEAELNFIDRNNIDVLFYTDARYPRRLKNCHDAPLLLYSRGTTNLNMPRIISIVGTRNATDYGKQLCKQLVEELQEYHIMIASGLALGIDVAAHKECLRAGVPTVGVLGHGFDRMYPAQNRATADKMLENGGLLTEYPSGTNPDRENFPQRNRIVAGMADATVVVEAGLKGGALITAEIANTYNRDVFAFPGRLGDEYSEGCNFLIRNNKAQLLTCVADLAYSLGWEKNGELKGAPEQLTLAIDLSPGERSIYEIIREHKTPLAIDDLSIKTNMPVSQLAMALLDMELQGFIRSLPGKAYCIN</sequence>
<dbReference type="InterPro" id="IPR036388">
    <property type="entry name" value="WH-like_DNA-bd_sf"/>
</dbReference>
<dbReference type="Gene3D" id="3.40.50.450">
    <property type="match status" value="1"/>
</dbReference>
<dbReference type="InterPro" id="IPR041614">
    <property type="entry name" value="DprA_WH"/>
</dbReference>
<evidence type="ECO:0000259" key="2">
    <source>
        <dbReference type="Pfam" id="PF02481"/>
    </source>
</evidence>
<dbReference type="Pfam" id="PF02481">
    <property type="entry name" value="DNA_processg_A"/>
    <property type="match status" value="1"/>
</dbReference>
<accession>A0A4Y8SA37</accession>
<dbReference type="PANTHER" id="PTHR43022">
    <property type="entry name" value="PROTEIN SMF"/>
    <property type="match status" value="1"/>
</dbReference>
<feature type="domain" description="Smf/DprA SLOG" evidence="2">
    <location>
        <begin position="78"/>
        <end position="285"/>
    </location>
</feature>
<evidence type="ECO:0000313" key="4">
    <source>
        <dbReference type="EMBL" id="TFF35953.1"/>
    </source>
</evidence>
<dbReference type="GO" id="GO:0009294">
    <property type="term" value="P:DNA-mediated transformation"/>
    <property type="evidence" value="ECO:0007669"/>
    <property type="project" value="InterPro"/>
</dbReference>
<comment type="caution">
    <text evidence="4">The sequence shown here is derived from an EMBL/GenBank/DDBJ whole genome shotgun (WGS) entry which is preliminary data.</text>
</comment>
<dbReference type="InterPro" id="IPR003488">
    <property type="entry name" value="DprA"/>
</dbReference>
<dbReference type="PANTHER" id="PTHR43022:SF1">
    <property type="entry name" value="PROTEIN SMF"/>
    <property type="match status" value="1"/>
</dbReference>
<dbReference type="SUPFAM" id="SSF102405">
    <property type="entry name" value="MCP/YpsA-like"/>
    <property type="match status" value="1"/>
</dbReference>
<evidence type="ECO:0000256" key="1">
    <source>
        <dbReference type="ARBA" id="ARBA00006525"/>
    </source>
</evidence>
<dbReference type="Gene3D" id="1.10.10.10">
    <property type="entry name" value="Winged helix-like DNA-binding domain superfamily/Winged helix DNA-binding domain"/>
    <property type="match status" value="1"/>
</dbReference>
<dbReference type="InterPro" id="IPR010994">
    <property type="entry name" value="RuvA_2-like"/>
</dbReference>
<comment type="similarity">
    <text evidence="1">Belongs to the DprA/Smf family.</text>
</comment>
<dbReference type="Pfam" id="PF14520">
    <property type="entry name" value="HHH_5"/>
    <property type="match status" value="1"/>
</dbReference>
<keyword evidence="5" id="KW-1185">Reference proteome</keyword>
<dbReference type="InterPro" id="IPR036390">
    <property type="entry name" value="WH_DNA-bd_sf"/>
</dbReference>
<proteinExistence type="inferred from homology"/>
<evidence type="ECO:0000313" key="5">
    <source>
        <dbReference type="Proteomes" id="UP000297540"/>
    </source>
</evidence>
<dbReference type="SUPFAM" id="SSF46785">
    <property type="entry name" value="Winged helix' DNA-binding domain"/>
    <property type="match status" value="1"/>
</dbReference>
<dbReference type="InterPro" id="IPR057666">
    <property type="entry name" value="DrpA_SLOG"/>
</dbReference>
<organism evidence="4 5">
    <name type="scientific">Mucilaginibacter psychrotolerans</name>
    <dbReference type="NCBI Taxonomy" id="1524096"/>
    <lineage>
        <taxon>Bacteria</taxon>
        <taxon>Pseudomonadati</taxon>
        <taxon>Bacteroidota</taxon>
        <taxon>Sphingobacteriia</taxon>
        <taxon>Sphingobacteriales</taxon>
        <taxon>Sphingobacteriaceae</taxon>
        <taxon>Mucilaginibacter</taxon>
    </lineage>
</organism>
<evidence type="ECO:0000259" key="3">
    <source>
        <dbReference type="Pfam" id="PF17782"/>
    </source>
</evidence>
<reference evidence="4 5" key="1">
    <citation type="journal article" date="2017" name="Int. J. Syst. Evol. Microbiol.">
        <title>Mucilaginibacterpsychrotolerans sp. nov., isolated from peatlands.</title>
        <authorList>
            <person name="Deng Y."/>
            <person name="Shen L."/>
            <person name="Xu B."/>
            <person name="Liu Y."/>
            <person name="Gu Z."/>
            <person name="Liu H."/>
            <person name="Zhou Y."/>
        </authorList>
    </citation>
    <scope>NUCLEOTIDE SEQUENCE [LARGE SCALE GENOMIC DNA]</scope>
    <source>
        <strain evidence="4 5">NH7-4</strain>
    </source>
</reference>
<dbReference type="RefSeq" id="WP_133232790.1">
    <property type="nucleotide sequence ID" value="NZ_SOZE01000018.1"/>
</dbReference>